<comment type="caution">
    <text evidence="7">The sequence shown here is derived from an EMBL/GenBank/DDBJ whole genome shotgun (WGS) entry which is preliminary data.</text>
</comment>
<keyword evidence="4 6" id="KW-1133">Transmembrane helix</keyword>
<evidence type="ECO:0000256" key="2">
    <source>
        <dbReference type="ARBA" id="ARBA00009166"/>
    </source>
</evidence>
<evidence type="ECO:0000256" key="4">
    <source>
        <dbReference type="ARBA" id="ARBA00022989"/>
    </source>
</evidence>
<keyword evidence="5 6" id="KW-0472">Membrane</keyword>
<evidence type="ECO:0000256" key="3">
    <source>
        <dbReference type="ARBA" id="ARBA00022692"/>
    </source>
</evidence>
<comment type="similarity">
    <text evidence="2">Belongs to the nematode receptor-like protein srd family.</text>
</comment>
<dbReference type="Proteomes" id="UP001432322">
    <property type="component" value="Unassembled WGS sequence"/>
</dbReference>
<evidence type="ECO:0008006" key="9">
    <source>
        <dbReference type="Google" id="ProtNLM"/>
    </source>
</evidence>
<gene>
    <name evidence="7" type="ORF">PFISCL1PPCAC_18686</name>
</gene>
<feature type="transmembrane region" description="Helical" evidence="6">
    <location>
        <begin position="127"/>
        <end position="144"/>
    </location>
</feature>
<sequence>MELDFPEYSTKIAAIVSHSLIISIGLFSNILLMYAIVRYTPASFKKYSSLLFLTALTDTLGVVCDAFLIQRIMPTPIIIAQVWHESCYTIFSVYLHTMTYSGSLMVISFWYRYAVLMHNYPPRPSKLITIILILYLPSFAQMVLL</sequence>
<feature type="transmembrane region" description="Helical" evidence="6">
    <location>
        <begin position="93"/>
        <end position="115"/>
    </location>
</feature>
<dbReference type="GO" id="GO:0016020">
    <property type="term" value="C:membrane"/>
    <property type="evidence" value="ECO:0007669"/>
    <property type="project" value="UniProtKB-SubCell"/>
</dbReference>
<comment type="subcellular location">
    <subcellularLocation>
        <location evidence="1">Membrane</location>
        <topology evidence="1">Multi-pass membrane protein</topology>
    </subcellularLocation>
</comment>
<dbReference type="EMBL" id="BTSY01000005">
    <property type="protein sequence ID" value="GMT27389.1"/>
    <property type="molecule type" value="Genomic_DNA"/>
</dbReference>
<evidence type="ECO:0000256" key="6">
    <source>
        <dbReference type="SAM" id="Phobius"/>
    </source>
</evidence>
<keyword evidence="8" id="KW-1185">Reference proteome</keyword>
<feature type="transmembrane region" description="Helical" evidence="6">
    <location>
        <begin position="12"/>
        <end position="37"/>
    </location>
</feature>
<organism evidence="7 8">
    <name type="scientific">Pristionchus fissidentatus</name>
    <dbReference type="NCBI Taxonomy" id="1538716"/>
    <lineage>
        <taxon>Eukaryota</taxon>
        <taxon>Metazoa</taxon>
        <taxon>Ecdysozoa</taxon>
        <taxon>Nematoda</taxon>
        <taxon>Chromadorea</taxon>
        <taxon>Rhabditida</taxon>
        <taxon>Rhabditina</taxon>
        <taxon>Diplogasteromorpha</taxon>
        <taxon>Diplogasteroidea</taxon>
        <taxon>Neodiplogasteridae</taxon>
        <taxon>Pristionchus</taxon>
    </lineage>
</organism>
<accession>A0AAV5W9G8</accession>
<protein>
    <recommendedName>
        <fullName evidence="9">G protein-coupled receptor</fullName>
    </recommendedName>
</protein>
<proteinExistence type="inferred from homology"/>
<evidence type="ECO:0000256" key="5">
    <source>
        <dbReference type="ARBA" id="ARBA00023136"/>
    </source>
</evidence>
<evidence type="ECO:0000256" key="1">
    <source>
        <dbReference type="ARBA" id="ARBA00004141"/>
    </source>
</evidence>
<reference evidence="7" key="1">
    <citation type="submission" date="2023-10" db="EMBL/GenBank/DDBJ databases">
        <title>Genome assembly of Pristionchus species.</title>
        <authorList>
            <person name="Yoshida K."/>
            <person name="Sommer R.J."/>
        </authorList>
    </citation>
    <scope>NUCLEOTIDE SEQUENCE</scope>
    <source>
        <strain evidence="7">RS5133</strain>
    </source>
</reference>
<dbReference type="Pfam" id="PF10317">
    <property type="entry name" value="7TM_GPCR_Srd"/>
    <property type="match status" value="1"/>
</dbReference>
<name>A0AAV5W9G8_9BILA</name>
<evidence type="ECO:0000313" key="7">
    <source>
        <dbReference type="EMBL" id="GMT27389.1"/>
    </source>
</evidence>
<evidence type="ECO:0000313" key="8">
    <source>
        <dbReference type="Proteomes" id="UP001432322"/>
    </source>
</evidence>
<feature type="transmembrane region" description="Helical" evidence="6">
    <location>
        <begin position="49"/>
        <end position="73"/>
    </location>
</feature>
<dbReference type="PANTHER" id="PTHR22945:SF40">
    <property type="entry name" value="SERPENTINE RECEPTOR, CLASS D (DELTA)-RELATED"/>
    <property type="match status" value="1"/>
</dbReference>
<dbReference type="PANTHER" id="PTHR22945">
    <property type="entry name" value="SERPENTINE RECEPTOR, CLASS D DELTA"/>
    <property type="match status" value="1"/>
</dbReference>
<dbReference type="InterPro" id="IPR050920">
    <property type="entry name" value="Nematode_rcpt-like_delta"/>
</dbReference>
<dbReference type="InterPro" id="IPR019421">
    <property type="entry name" value="7TM_GPCR_serpentine_rcpt_Srd"/>
</dbReference>
<dbReference type="AlphaFoldDB" id="A0AAV5W9G8"/>
<keyword evidence="3 6" id="KW-0812">Transmembrane</keyword>